<dbReference type="InterPro" id="IPR000160">
    <property type="entry name" value="GGDEF_dom"/>
</dbReference>
<protein>
    <recommendedName>
        <fullName evidence="2">diguanylate cyclase</fullName>
        <ecNumber evidence="2">2.7.7.65</ecNumber>
    </recommendedName>
</protein>
<dbReference type="CDD" id="cd00130">
    <property type="entry name" value="PAS"/>
    <property type="match status" value="2"/>
</dbReference>
<evidence type="ECO:0000259" key="5">
    <source>
        <dbReference type="PROSITE" id="PS50113"/>
    </source>
</evidence>
<feature type="domain" description="PAS" evidence="4">
    <location>
        <begin position="17"/>
        <end position="90"/>
    </location>
</feature>
<accession>A0A1I4RLN5</accession>
<dbReference type="SUPFAM" id="SSF55073">
    <property type="entry name" value="Nucleotide cyclase"/>
    <property type="match status" value="1"/>
</dbReference>
<evidence type="ECO:0000259" key="6">
    <source>
        <dbReference type="PROSITE" id="PS50887"/>
    </source>
</evidence>
<name>A0A1I4RLN5_9GAMM</name>
<dbReference type="PANTHER" id="PTHR45138:SF9">
    <property type="entry name" value="DIGUANYLATE CYCLASE DGCM-RELATED"/>
    <property type="match status" value="1"/>
</dbReference>
<dbReference type="InterPro" id="IPR050469">
    <property type="entry name" value="Diguanylate_Cyclase"/>
</dbReference>
<keyword evidence="8" id="KW-1185">Reference proteome</keyword>
<feature type="domain" description="GGDEF" evidence="6">
    <location>
        <begin position="316"/>
        <end position="449"/>
    </location>
</feature>
<evidence type="ECO:0000256" key="1">
    <source>
        <dbReference type="ARBA" id="ARBA00001946"/>
    </source>
</evidence>
<dbReference type="OrthoDB" id="5620448at2"/>
<proteinExistence type="predicted"/>
<dbReference type="InterPro" id="IPR000014">
    <property type="entry name" value="PAS"/>
</dbReference>
<dbReference type="NCBIfam" id="TIGR00229">
    <property type="entry name" value="sensory_box"/>
    <property type="match status" value="2"/>
</dbReference>
<dbReference type="InterPro" id="IPR035965">
    <property type="entry name" value="PAS-like_dom_sf"/>
</dbReference>
<dbReference type="InterPro" id="IPR013655">
    <property type="entry name" value="PAS_fold_3"/>
</dbReference>
<dbReference type="RefSeq" id="WP_091998409.1">
    <property type="nucleotide sequence ID" value="NZ_FOUR01000001.1"/>
</dbReference>
<dbReference type="SMART" id="SM00086">
    <property type="entry name" value="PAC"/>
    <property type="match status" value="2"/>
</dbReference>
<dbReference type="Gene3D" id="3.30.70.270">
    <property type="match status" value="1"/>
</dbReference>
<gene>
    <name evidence="7" type="ORF">SAMN04487961_0597</name>
</gene>
<dbReference type="FunFam" id="3.30.70.270:FF:000001">
    <property type="entry name" value="Diguanylate cyclase domain protein"/>
    <property type="match status" value="1"/>
</dbReference>
<evidence type="ECO:0000313" key="8">
    <source>
        <dbReference type="Proteomes" id="UP000199339"/>
    </source>
</evidence>
<dbReference type="Proteomes" id="UP000199339">
    <property type="component" value="Unassembled WGS sequence"/>
</dbReference>
<evidence type="ECO:0000313" key="7">
    <source>
        <dbReference type="EMBL" id="SFM53185.1"/>
    </source>
</evidence>
<dbReference type="InterPro" id="IPR029787">
    <property type="entry name" value="Nucleotide_cyclase"/>
</dbReference>
<evidence type="ECO:0000256" key="3">
    <source>
        <dbReference type="ARBA" id="ARBA00034247"/>
    </source>
</evidence>
<dbReference type="Gene3D" id="3.30.450.20">
    <property type="entry name" value="PAS domain"/>
    <property type="match status" value="2"/>
</dbReference>
<feature type="domain" description="PAC" evidence="5">
    <location>
        <begin position="232"/>
        <end position="284"/>
    </location>
</feature>
<sequence>MTDRSTTEQSAYLGQDEAARLKTILEGTRAGTWEWNVQTGETVFNERWAQIIGYTLEELQPISIETWLKFAHPDDLAESEQRLQAHFRGETDYYECEARMRHRNGHWVWVRDYGRLVSRTPEGDPEWVSGTHIDISAARQYQQQLEAVQAEQLETIERLEKMAATIPGVIYQFEMQPDGFMSFPYASAGIERIYGVSPEQVRKDASLIFDKIHPDDLQHVRDTIEASRASGGDWNCEYRVVVDGHVRWVFGQARPEFRDSGSILWHGAILDISAQKELEEKLRQIAITDELTGAANRRQFMELLSREYQRYRRNGPSYAVILFDFDWFKQVNDRFGHNAGDMVLRETTHLVQDSLRASDTFARIGGEEFAILLPDSDQDSAHHLAERLRQTLSEHSFEGPEQCIRGSITCGIAVSCPQDGNAKEIMLRADTALYAGKAAGRNRVMVYDRNLAPARRHAGD</sequence>
<comment type="catalytic activity">
    <reaction evidence="3">
        <text>2 GTP = 3',3'-c-di-GMP + 2 diphosphate</text>
        <dbReference type="Rhea" id="RHEA:24898"/>
        <dbReference type="ChEBI" id="CHEBI:33019"/>
        <dbReference type="ChEBI" id="CHEBI:37565"/>
        <dbReference type="ChEBI" id="CHEBI:58805"/>
        <dbReference type="EC" id="2.7.7.65"/>
    </reaction>
</comment>
<comment type="cofactor">
    <cofactor evidence="1">
        <name>Mg(2+)</name>
        <dbReference type="ChEBI" id="CHEBI:18420"/>
    </cofactor>
</comment>
<dbReference type="PROSITE" id="PS50887">
    <property type="entry name" value="GGDEF"/>
    <property type="match status" value="1"/>
</dbReference>
<dbReference type="SMART" id="SM00267">
    <property type="entry name" value="GGDEF"/>
    <property type="match status" value="1"/>
</dbReference>
<evidence type="ECO:0000256" key="2">
    <source>
        <dbReference type="ARBA" id="ARBA00012528"/>
    </source>
</evidence>
<dbReference type="InterPro" id="IPR001610">
    <property type="entry name" value="PAC"/>
</dbReference>
<dbReference type="SMART" id="SM00091">
    <property type="entry name" value="PAS"/>
    <property type="match status" value="2"/>
</dbReference>
<dbReference type="PROSITE" id="PS50112">
    <property type="entry name" value="PAS"/>
    <property type="match status" value="2"/>
</dbReference>
<dbReference type="Pfam" id="PF08447">
    <property type="entry name" value="PAS_3"/>
    <property type="match status" value="2"/>
</dbReference>
<dbReference type="SUPFAM" id="SSF55785">
    <property type="entry name" value="PYP-like sensor domain (PAS domain)"/>
    <property type="match status" value="2"/>
</dbReference>
<dbReference type="InterPro" id="IPR000700">
    <property type="entry name" value="PAS-assoc_C"/>
</dbReference>
<organism evidence="7 8">
    <name type="scientific">Marinobacter pelagius</name>
    <dbReference type="NCBI Taxonomy" id="379482"/>
    <lineage>
        <taxon>Bacteria</taxon>
        <taxon>Pseudomonadati</taxon>
        <taxon>Pseudomonadota</taxon>
        <taxon>Gammaproteobacteria</taxon>
        <taxon>Pseudomonadales</taxon>
        <taxon>Marinobacteraceae</taxon>
        <taxon>Marinobacter</taxon>
    </lineage>
</organism>
<dbReference type="AlphaFoldDB" id="A0A1I4RLN5"/>
<dbReference type="CDD" id="cd01949">
    <property type="entry name" value="GGDEF"/>
    <property type="match status" value="1"/>
</dbReference>
<evidence type="ECO:0000259" key="4">
    <source>
        <dbReference type="PROSITE" id="PS50112"/>
    </source>
</evidence>
<dbReference type="InterPro" id="IPR043128">
    <property type="entry name" value="Rev_trsase/Diguanyl_cyclase"/>
</dbReference>
<dbReference type="Pfam" id="PF00990">
    <property type="entry name" value="GGDEF"/>
    <property type="match status" value="1"/>
</dbReference>
<feature type="domain" description="PAC" evidence="5">
    <location>
        <begin position="94"/>
        <end position="147"/>
    </location>
</feature>
<feature type="domain" description="PAS" evidence="4">
    <location>
        <begin position="173"/>
        <end position="231"/>
    </location>
</feature>
<dbReference type="PANTHER" id="PTHR45138">
    <property type="entry name" value="REGULATORY COMPONENTS OF SENSORY TRANSDUCTION SYSTEM"/>
    <property type="match status" value="1"/>
</dbReference>
<dbReference type="NCBIfam" id="TIGR00254">
    <property type="entry name" value="GGDEF"/>
    <property type="match status" value="1"/>
</dbReference>
<dbReference type="GO" id="GO:0052621">
    <property type="term" value="F:diguanylate cyclase activity"/>
    <property type="evidence" value="ECO:0007669"/>
    <property type="project" value="UniProtKB-EC"/>
</dbReference>
<reference evidence="8" key="1">
    <citation type="submission" date="2016-10" db="EMBL/GenBank/DDBJ databases">
        <authorList>
            <person name="Varghese N."/>
            <person name="Submissions S."/>
        </authorList>
    </citation>
    <scope>NUCLEOTIDE SEQUENCE [LARGE SCALE GENOMIC DNA]</scope>
    <source>
        <strain evidence="8">CGMCC 1.6775</strain>
    </source>
</reference>
<dbReference type="PROSITE" id="PS50113">
    <property type="entry name" value="PAC"/>
    <property type="match status" value="2"/>
</dbReference>
<dbReference type="EMBL" id="FOUR01000001">
    <property type="protein sequence ID" value="SFM53185.1"/>
    <property type="molecule type" value="Genomic_DNA"/>
</dbReference>
<dbReference type="EC" id="2.7.7.65" evidence="2"/>